<evidence type="ECO:0000256" key="1">
    <source>
        <dbReference type="SAM" id="Phobius"/>
    </source>
</evidence>
<dbReference type="InterPro" id="IPR036249">
    <property type="entry name" value="Thioredoxin-like_sf"/>
</dbReference>
<dbReference type="InterPro" id="IPR002109">
    <property type="entry name" value="Glutaredoxin"/>
</dbReference>
<dbReference type="Pfam" id="PF00462">
    <property type="entry name" value="Glutaredoxin"/>
    <property type="match status" value="1"/>
</dbReference>
<evidence type="ECO:0000259" key="2">
    <source>
        <dbReference type="Pfam" id="PF00462"/>
    </source>
</evidence>
<evidence type="ECO:0000313" key="4">
    <source>
        <dbReference type="Proteomes" id="UP000549971"/>
    </source>
</evidence>
<organism evidence="3 4">
    <name type="scientific">Kribbella italica</name>
    <dbReference type="NCBI Taxonomy" id="1540520"/>
    <lineage>
        <taxon>Bacteria</taxon>
        <taxon>Bacillati</taxon>
        <taxon>Actinomycetota</taxon>
        <taxon>Actinomycetes</taxon>
        <taxon>Propionibacteriales</taxon>
        <taxon>Kribbellaceae</taxon>
        <taxon>Kribbella</taxon>
    </lineage>
</organism>
<proteinExistence type="predicted"/>
<evidence type="ECO:0000313" key="3">
    <source>
        <dbReference type="EMBL" id="MBB5838131.1"/>
    </source>
</evidence>
<keyword evidence="1" id="KW-0812">Transmembrane</keyword>
<accession>A0A7W9J9M5</accession>
<name>A0A7W9J9M5_9ACTN</name>
<dbReference type="EMBL" id="JACHMY010000001">
    <property type="protein sequence ID" value="MBB5838131.1"/>
    <property type="molecule type" value="Genomic_DNA"/>
</dbReference>
<gene>
    <name evidence="3" type="ORF">HDA39_004865</name>
</gene>
<dbReference type="Gene3D" id="3.40.30.10">
    <property type="entry name" value="Glutaredoxin"/>
    <property type="match status" value="1"/>
</dbReference>
<dbReference type="SUPFAM" id="SSF52833">
    <property type="entry name" value="Thioredoxin-like"/>
    <property type="match status" value="1"/>
</dbReference>
<keyword evidence="1" id="KW-0472">Membrane</keyword>
<keyword evidence="4" id="KW-1185">Reference proteome</keyword>
<feature type="transmembrane region" description="Helical" evidence="1">
    <location>
        <begin position="35"/>
        <end position="55"/>
    </location>
</feature>
<reference evidence="3 4" key="1">
    <citation type="submission" date="2020-08" db="EMBL/GenBank/DDBJ databases">
        <title>Sequencing the genomes of 1000 actinobacteria strains.</title>
        <authorList>
            <person name="Klenk H.-P."/>
        </authorList>
    </citation>
    <scope>NUCLEOTIDE SEQUENCE [LARGE SCALE GENOMIC DNA]</scope>
    <source>
        <strain evidence="3 4">DSM 28967</strain>
    </source>
</reference>
<feature type="domain" description="Glutaredoxin" evidence="2">
    <location>
        <begin position="76"/>
        <end position="133"/>
    </location>
</feature>
<feature type="transmembrane region" description="Helical" evidence="1">
    <location>
        <begin position="12"/>
        <end position="29"/>
    </location>
</feature>
<dbReference type="Proteomes" id="UP000549971">
    <property type="component" value="Unassembled WGS sequence"/>
</dbReference>
<comment type="caution">
    <text evidence="3">The sequence shown here is derived from an EMBL/GenBank/DDBJ whole genome shotgun (WGS) entry which is preliminary data.</text>
</comment>
<dbReference type="AlphaFoldDB" id="A0A7W9J9M5"/>
<sequence>MQRPGLFRTWRMAWAFLLVGLVTSVSQFLSGRVLFGIFELVAFAAVAAVLSPVVFPRSTPAAEAERLAAVDGRPIIYWRPGCSYCLRLRRKLGRRARTAYWVNVWADADGLAGLRELTDGYETVPTVVVGEEHRVNPDPRWVREQVG</sequence>
<keyword evidence="1" id="KW-1133">Transmembrane helix</keyword>
<dbReference type="PROSITE" id="PS51354">
    <property type="entry name" value="GLUTAREDOXIN_2"/>
    <property type="match status" value="1"/>
</dbReference>
<protein>
    <submittedName>
        <fullName evidence="3">Glutaredoxin</fullName>
    </submittedName>
</protein>